<feature type="coiled-coil region" evidence="2">
    <location>
        <begin position="299"/>
        <end position="333"/>
    </location>
</feature>
<feature type="compositionally biased region" description="Polar residues" evidence="3">
    <location>
        <begin position="603"/>
        <end position="614"/>
    </location>
</feature>
<feature type="compositionally biased region" description="Basic and acidic residues" evidence="3">
    <location>
        <begin position="562"/>
        <end position="576"/>
    </location>
</feature>
<evidence type="ECO:0000256" key="2">
    <source>
        <dbReference type="SAM" id="Coils"/>
    </source>
</evidence>
<dbReference type="EMBL" id="JAEACU010000002">
    <property type="protein sequence ID" value="KAH7543475.1"/>
    <property type="molecule type" value="Genomic_DNA"/>
</dbReference>
<feature type="region of interest" description="Disordered" evidence="3">
    <location>
        <begin position="385"/>
        <end position="424"/>
    </location>
</feature>
<feature type="compositionally biased region" description="Basic and acidic residues" evidence="3">
    <location>
        <begin position="101"/>
        <end position="110"/>
    </location>
</feature>
<feature type="region of interest" description="Disordered" evidence="3">
    <location>
        <begin position="1"/>
        <end position="79"/>
    </location>
</feature>
<dbReference type="PANTHER" id="PTHR14490">
    <property type="entry name" value="ZINC FINGER, ZZ TYPE"/>
    <property type="match status" value="1"/>
</dbReference>
<feature type="compositionally biased region" description="Acidic residues" evidence="3">
    <location>
        <begin position="385"/>
        <end position="400"/>
    </location>
</feature>
<feature type="compositionally biased region" description="Basic and acidic residues" evidence="3">
    <location>
        <begin position="16"/>
        <end position="46"/>
    </location>
</feature>
<feature type="compositionally biased region" description="Acidic residues" evidence="3">
    <location>
        <begin position="443"/>
        <end position="461"/>
    </location>
</feature>
<dbReference type="InterPro" id="IPR024626">
    <property type="entry name" value="Kri1-like_C"/>
</dbReference>
<name>A0A978VXD0_ZIZJJ</name>
<evidence type="ECO:0000256" key="1">
    <source>
        <dbReference type="ARBA" id="ARBA00007473"/>
    </source>
</evidence>
<dbReference type="PANTHER" id="PTHR14490:SF5">
    <property type="entry name" value="PROTEIN KRI1 HOMOLOG"/>
    <property type="match status" value="1"/>
</dbReference>
<dbReference type="Proteomes" id="UP000813462">
    <property type="component" value="Unassembled WGS sequence"/>
</dbReference>
<dbReference type="GO" id="GO:0030686">
    <property type="term" value="C:90S preribosome"/>
    <property type="evidence" value="ECO:0007669"/>
    <property type="project" value="TreeGrafter"/>
</dbReference>
<feature type="compositionally biased region" description="Basic residues" evidence="3">
    <location>
        <begin position="615"/>
        <end position="625"/>
    </location>
</feature>
<dbReference type="OrthoDB" id="10252032at2759"/>
<feature type="domain" description="Kri1-like C-terminal" evidence="4">
    <location>
        <begin position="482"/>
        <end position="566"/>
    </location>
</feature>
<keyword evidence="2" id="KW-0175">Coiled coil</keyword>
<feature type="region of interest" description="Disordered" evidence="3">
    <location>
        <begin position="101"/>
        <end position="171"/>
    </location>
</feature>
<comment type="similarity">
    <text evidence="1">Belongs to the KRI1 family.</text>
</comment>
<feature type="compositionally biased region" description="Acidic residues" evidence="3">
    <location>
        <begin position="56"/>
        <end position="72"/>
    </location>
</feature>
<feature type="region of interest" description="Disordered" evidence="3">
    <location>
        <begin position="562"/>
        <end position="647"/>
    </location>
</feature>
<evidence type="ECO:0000313" key="5">
    <source>
        <dbReference type="EMBL" id="KAH7543475.1"/>
    </source>
</evidence>
<dbReference type="GO" id="GO:0000447">
    <property type="term" value="P:endonucleolytic cleavage in ITS1 to separate SSU-rRNA from 5.8S rRNA and LSU-rRNA from tricistronic rRNA transcript (SSU-rRNA, 5.8S rRNA, LSU-rRNA)"/>
    <property type="evidence" value="ECO:0007669"/>
    <property type="project" value="TreeGrafter"/>
</dbReference>
<feature type="compositionally biased region" description="Basic and acidic residues" evidence="3">
    <location>
        <begin position="139"/>
        <end position="154"/>
    </location>
</feature>
<sequence>MARKLFDGSDSDDDDVSKIEVNKEYARRFEHNKKREDLQRYEELKKKGVISSSSSSEDESSDEESSSSEEESNPWFRPGKKKDLEFVNTLIMLREQNPALNKKDVELFKSDDDDEEEEKEAVEKKDKKEKKKAMYLKDVTAKHLLEEGPEFDNKDDGDDIDRGKKKKTYNEEQEEIRKAFLDEVDAMEEDGEDELLRVKNKVDDDDDDDSDIEELKKKADEYFDGDENSIFLKNFILKKSWLQKEDKDDFQIKNDESDILAEDDRIDTIEESEYRFQENAGDRIIGHSREVEDSVRKKVKARKEQRKRKEERMEIAKLEREEELRHFKNLKKKEIDERVKKIMESAGIREEEVVPLSAKELEEEFDPDEYDRMMKKAFGDKYYEAEDVDPGFGSDEDDGEIEKPDFEKEDELLGLPKGWDSSGDGDGFLATRERILKLNNDGDHEEGEEEEEEEEEEDEVEVEVKEEGKRKRKRKTALLEKAKEALMEEYYKLDYEDTIGDLKTRFKYAKIKPDRYGLSTADILQTDEKELNQFVPLKKLAPYNENEWKLPKKKKYQMKMKIEELRMGRKGNDKNFDKKKRIGNDASASTSSRDATEDEKAQLENTNGDLSNLSRKSRRKQRQAHLKLSQSRLAAYGKVASKPSKKE</sequence>
<evidence type="ECO:0000313" key="6">
    <source>
        <dbReference type="Proteomes" id="UP000813462"/>
    </source>
</evidence>
<dbReference type="Pfam" id="PF05178">
    <property type="entry name" value="Kri1"/>
    <property type="match status" value="1"/>
</dbReference>
<proteinExistence type="inferred from homology"/>
<reference evidence="5" key="1">
    <citation type="journal article" date="2021" name="Front. Plant Sci.">
        <title>Chromosome-Scale Genome Assembly for Chinese Sour Jujube and Insights Into Its Genome Evolution and Domestication Signature.</title>
        <authorList>
            <person name="Shen L.-Y."/>
            <person name="Luo H."/>
            <person name="Wang X.-L."/>
            <person name="Wang X.-M."/>
            <person name="Qiu X.-J."/>
            <person name="Liu H."/>
            <person name="Zhou S.-S."/>
            <person name="Jia K.-H."/>
            <person name="Nie S."/>
            <person name="Bao Y.-T."/>
            <person name="Zhang R.-G."/>
            <person name="Yun Q.-Z."/>
            <person name="Chai Y.-H."/>
            <person name="Lu J.-Y."/>
            <person name="Li Y."/>
            <person name="Zhao S.-W."/>
            <person name="Mao J.-F."/>
            <person name="Jia S.-G."/>
            <person name="Mao Y.-M."/>
        </authorList>
    </citation>
    <scope>NUCLEOTIDE SEQUENCE</scope>
    <source>
        <strain evidence="5">AT0</strain>
        <tissue evidence="5">Leaf</tissue>
    </source>
</reference>
<evidence type="ECO:0000259" key="4">
    <source>
        <dbReference type="Pfam" id="PF12936"/>
    </source>
</evidence>
<accession>A0A978VXD0</accession>
<dbReference type="GO" id="GO:0005730">
    <property type="term" value="C:nucleolus"/>
    <property type="evidence" value="ECO:0007669"/>
    <property type="project" value="TreeGrafter"/>
</dbReference>
<dbReference type="Pfam" id="PF12936">
    <property type="entry name" value="Kri1_C"/>
    <property type="match status" value="1"/>
</dbReference>
<protein>
    <recommendedName>
        <fullName evidence="4">Kri1-like C-terminal domain-containing protein</fullName>
    </recommendedName>
</protein>
<dbReference type="InterPro" id="IPR018034">
    <property type="entry name" value="Kri1"/>
</dbReference>
<feature type="compositionally biased region" description="Acidic residues" evidence="3">
    <location>
        <begin position="111"/>
        <end position="120"/>
    </location>
</feature>
<evidence type="ECO:0000256" key="3">
    <source>
        <dbReference type="SAM" id="MobiDB-lite"/>
    </source>
</evidence>
<dbReference type="AlphaFoldDB" id="A0A978VXD0"/>
<feature type="region of interest" description="Disordered" evidence="3">
    <location>
        <begin position="436"/>
        <end position="473"/>
    </location>
</feature>
<gene>
    <name evidence="5" type="ORF">FEM48_Zijuj02G0188100</name>
</gene>
<organism evidence="5 6">
    <name type="scientific">Ziziphus jujuba var. spinosa</name>
    <dbReference type="NCBI Taxonomy" id="714518"/>
    <lineage>
        <taxon>Eukaryota</taxon>
        <taxon>Viridiplantae</taxon>
        <taxon>Streptophyta</taxon>
        <taxon>Embryophyta</taxon>
        <taxon>Tracheophyta</taxon>
        <taxon>Spermatophyta</taxon>
        <taxon>Magnoliopsida</taxon>
        <taxon>eudicotyledons</taxon>
        <taxon>Gunneridae</taxon>
        <taxon>Pentapetalae</taxon>
        <taxon>rosids</taxon>
        <taxon>fabids</taxon>
        <taxon>Rosales</taxon>
        <taxon>Rhamnaceae</taxon>
        <taxon>Paliureae</taxon>
        <taxon>Ziziphus</taxon>
    </lineage>
</organism>
<comment type="caution">
    <text evidence="5">The sequence shown here is derived from an EMBL/GenBank/DDBJ whole genome shotgun (WGS) entry which is preliminary data.</text>
</comment>